<dbReference type="GO" id="GO:0005219">
    <property type="term" value="F:ryanodine-sensitive calcium-release channel activity"/>
    <property type="evidence" value="ECO:0007669"/>
    <property type="project" value="TreeGrafter"/>
</dbReference>
<dbReference type="InterPro" id="IPR003032">
    <property type="entry name" value="Ryanodine_rcpt"/>
</dbReference>
<evidence type="ECO:0000313" key="2">
    <source>
        <dbReference type="EMBL" id="SHH19819.1"/>
    </source>
</evidence>
<evidence type="ECO:0000313" key="3">
    <source>
        <dbReference type="Proteomes" id="UP000184447"/>
    </source>
</evidence>
<dbReference type="EMBL" id="FQXM01000002">
    <property type="protein sequence ID" value="SHH19819.1"/>
    <property type="molecule type" value="Genomic_DNA"/>
</dbReference>
<gene>
    <name evidence="2" type="ORF">SAMN02745207_00408</name>
</gene>
<proteinExistence type="predicted"/>
<dbReference type="OrthoDB" id="227202at2"/>
<dbReference type="InterPro" id="IPR015925">
    <property type="entry name" value="Ryanodine_IP3_receptor"/>
</dbReference>
<organism evidence="2 3">
    <name type="scientific">Clostridium grantii DSM 8605</name>
    <dbReference type="NCBI Taxonomy" id="1121316"/>
    <lineage>
        <taxon>Bacteria</taxon>
        <taxon>Bacillati</taxon>
        <taxon>Bacillota</taxon>
        <taxon>Clostridia</taxon>
        <taxon>Eubacteriales</taxon>
        <taxon>Clostridiaceae</taxon>
        <taxon>Clostridium</taxon>
    </lineage>
</organism>
<name>A0A1M5R1H9_9CLOT</name>
<dbReference type="RefSeq" id="WP_073336456.1">
    <property type="nucleotide sequence ID" value="NZ_FQXM01000002.1"/>
</dbReference>
<dbReference type="PANTHER" id="PTHR46399:SF8">
    <property type="entry name" value="B30.2_SPRY DOMAIN-CONTAINING PROTEIN"/>
    <property type="match status" value="1"/>
</dbReference>
<protein>
    <submittedName>
        <fullName evidence="2">RyR domain-containing protein</fullName>
    </submittedName>
</protein>
<evidence type="ECO:0000259" key="1">
    <source>
        <dbReference type="Pfam" id="PF02026"/>
    </source>
</evidence>
<dbReference type="AlphaFoldDB" id="A0A1M5R1H9"/>
<keyword evidence="3" id="KW-1185">Reference proteome</keyword>
<dbReference type="GO" id="GO:0034704">
    <property type="term" value="C:calcium channel complex"/>
    <property type="evidence" value="ECO:0007669"/>
    <property type="project" value="TreeGrafter"/>
</dbReference>
<dbReference type="Gene3D" id="6.20.350.10">
    <property type="match status" value="1"/>
</dbReference>
<feature type="domain" description="Ryanodine receptor Ryr" evidence="1">
    <location>
        <begin position="3"/>
        <end position="92"/>
    </location>
</feature>
<sequence>MTYKPKTIDTSKIQLSKELKELQEILSRNAHEVWAETRIKDGWVYGEKRNDEIKQHPCLVPYDQLPESEKEYDRVLAMNTLKLITKLGYEIRKVEK</sequence>
<reference evidence="2 3" key="1">
    <citation type="submission" date="2016-11" db="EMBL/GenBank/DDBJ databases">
        <authorList>
            <person name="Jaros S."/>
            <person name="Januszkiewicz K."/>
            <person name="Wedrychowicz H."/>
        </authorList>
    </citation>
    <scope>NUCLEOTIDE SEQUENCE [LARGE SCALE GENOMIC DNA]</scope>
    <source>
        <strain evidence="2 3">DSM 8605</strain>
    </source>
</reference>
<dbReference type="PANTHER" id="PTHR46399">
    <property type="entry name" value="B30.2/SPRY DOMAIN-CONTAINING PROTEIN"/>
    <property type="match status" value="1"/>
</dbReference>
<dbReference type="GO" id="GO:0014808">
    <property type="term" value="P:release of sequestered calcium ion into cytosol by sarcoplasmic reticulum"/>
    <property type="evidence" value="ECO:0007669"/>
    <property type="project" value="TreeGrafter"/>
</dbReference>
<dbReference type="STRING" id="1121316.SAMN02745207_00408"/>
<accession>A0A1M5R1H9</accession>
<dbReference type="Pfam" id="PF02026">
    <property type="entry name" value="RyR"/>
    <property type="match status" value="1"/>
</dbReference>
<dbReference type="Proteomes" id="UP000184447">
    <property type="component" value="Unassembled WGS sequence"/>
</dbReference>